<evidence type="ECO:0008006" key="4">
    <source>
        <dbReference type="Google" id="ProtNLM"/>
    </source>
</evidence>
<protein>
    <recommendedName>
        <fullName evidence="4">Transmembrane protein</fullName>
    </recommendedName>
</protein>
<evidence type="ECO:0000313" key="2">
    <source>
        <dbReference type="EMBL" id="TRX76064.1"/>
    </source>
</evidence>
<feature type="transmembrane region" description="Helical" evidence="1">
    <location>
        <begin position="6"/>
        <end position="27"/>
    </location>
</feature>
<reference evidence="2 3" key="1">
    <citation type="submission" date="2019-07" db="EMBL/GenBank/DDBJ databases">
        <title>Pseudomonas mangiferae sp. nov., isolated from bark of mango tree in Thailand.</title>
        <authorList>
            <person name="Srisuk N."/>
            <person name="Anurat P."/>
        </authorList>
    </citation>
    <scope>NUCLEOTIDE SEQUENCE [LARGE SCALE GENOMIC DNA]</scope>
    <source>
        <strain evidence="2 3">DMKU_BBB3-04</strain>
    </source>
</reference>
<dbReference type="AlphaFoldDB" id="A0A553H2U1"/>
<dbReference type="EMBL" id="VJOY01000002">
    <property type="protein sequence ID" value="TRX76064.1"/>
    <property type="molecule type" value="Genomic_DNA"/>
</dbReference>
<comment type="caution">
    <text evidence="2">The sequence shown here is derived from an EMBL/GenBank/DDBJ whole genome shotgun (WGS) entry which is preliminary data.</text>
</comment>
<dbReference type="Proteomes" id="UP000315235">
    <property type="component" value="Unassembled WGS sequence"/>
</dbReference>
<organism evidence="2 3">
    <name type="scientific">Pseudomonas mangiferae</name>
    <dbReference type="NCBI Taxonomy" id="2593654"/>
    <lineage>
        <taxon>Bacteria</taxon>
        <taxon>Pseudomonadati</taxon>
        <taxon>Pseudomonadota</taxon>
        <taxon>Gammaproteobacteria</taxon>
        <taxon>Pseudomonadales</taxon>
        <taxon>Pseudomonadaceae</taxon>
        <taxon>Pseudomonas</taxon>
    </lineage>
</organism>
<keyword evidence="1" id="KW-0472">Membrane</keyword>
<sequence length="122" mass="13221">MNKPFLYAVLYTTCCVAAFSAGSVLFGTLEAGPLLALGAGVLFALRWRPTVIAILASGLLYAALFNLDLHEQWYWLSDPKSEEAGIFLLFAGVGPVLPLLATWITAAVWRAIRARHGERRGG</sequence>
<feature type="transmembrane region" description="Helical" evidence="1">
    <location>
        <begin position="84"/>
        <end position="109"/>
    </location>
</feature>
<keyword evidence="3" id="KW-1185">Reference proteome</keyword>
<proteinExistence type="predicted"/>
<name>A0A553H2U1_9PSED</name>
<evidence type="ECO:0000256" key="1">
    <source>
        <dbReference type="SAM" id="Phobius"/>
    </source>
</evidence>
<gene>
    <name evidence="2" type="ORF">FM069_02430</name>
</gene>
<evidence type="ECO:0000313" key="3">
    <source>
        <dbReference type="Proteomes" id="UP000315235"/>
    </source>
</evidence>
<accession>A0A553H2U1</accession>
<keyword evidence="1" id="KW-1133">Transmembrane helix</keyword>
<keyword evidence="1" id="KW-0812">Transmembrane</keyword>
<feature type="transmembrane region" description="Helical" evidence="1">
    <location>
        <begin position="34"/>
        <end position="64"/>
    </location>
</feature>
<dbReference type="RefSeq" id="WP_143486692.1">
    <property type="nucleotide sequence ID" value="NZ_VJOY01000002.1"/>
</dbReference>